<organism evidence="7 8">
    <name type="scientific">Hibiscus trionum</name>
    <name type="common">Flower of an hour</name>
    <dbReference type="NCBI Taxonomy" id="183268"/>
    <lineage>
        <taxon>Eukaryota</taxon>
        <taxon>Viridiplantae</taxon>
        <taxon>Streptophyta</taxon>
        <taxon>Embryophyta</taxon>
        <taxon>Tracheophyta</taxon>
        <taxon>Spermatophyta</taxon>
        <taxon>Magnoliopsida</taxon>
        <taxon>eudicotyledons</taxon>
        <taxon>Gunneridae</taxon>
        <taxon>Pentapetalae</taxon>
        <taxon>rosids</taxon>
        <taxon>malvids</taxon>
        <taxon>Malvales</taxon>
        <taxon>Malvaceae</taxon>
        <taxon>Malvoideae</taxon>
        <taxon>Hibiscus</taxon>
    </lineage>
</organism>
<dbReference type="Gene3D" id="3.40.1810.10">
    <property type="entry name" value="Transcription factor, MADS-box"/>
    <property type="match status" value="1"/>
</dbReference>
<evidence type="ECO:0000256" key="3">
    <source>
        <dbReference type="ARBA" id="ARBA00023125"/>
    </source>
</evidence>
<dbReference type="GO" id="GO:0000981">
    <property type="term" value="F:DNA-binding transcription factor activity, RNA polymerase II-specific"/>
    <property type="evidence" value="ECO:0007669"/>
    <property type="project" value="TreeGrafter"/>
</dbReference>
<dbReference type="PROSITE" id="PS50066">
    <property type="entry name" value="MADS_BOX_2"/>
    <property type="match status" value="1"/>
</dbReference>
<name>A0A9W7LXC0_HIBTR</name>
<dbReference type="FunFam" id="3.40.1810.10:FF:000006">
    <property type="entry name" value="Agamous-like MADS-box protein AGL62"/>
    <property type="match status" value="1"/>
</dbReference>
<evidence type="ECO:0000313" key="8">
    <source>
        <dbReference type="Proteomes" id="UP001165190"/>
    </source>
</evidence>
<gene>
    <name evidence="7" type="ORF">HRI_001622900</name>
</gene>
<keyword evidence="3" id="KW-0238">DNA-binding</keyword>
<evidence type="ECO:0000256" key="5">
    <source>
        <dbReference type="ARBA" id="ARBA00023242"/>
    </source>
</evidence>
<evidence type="ECO:0000256" key="4">
    <source>
        <dbReference type="ARBA" id="ARBA00023163"/>
    </source>
</evidence>
<dbReference type="Gene3D" id="6.10.140.920">
    <property type="match status" value="1"/>
</dbReference>
<dbReference type="InterPro" id="IPR002100">
    <property type="entry name" value="TF_MADSbox"/>
</dbReference>
<evidence type="ECO:0000256" key="1">
    <source>
        <dbReference type="ARBA" id="ARBA00004123"/>
    </source>
</evidence>
<comment type="subcellular location">
    <subcellularLocation>
        <location evidence="1">Nucleus</location>
    </subcellularLocation>
</comment>
<proteinExistence type="predicted"/>
<comment type="caution">
    <text evidence="7">The sequence shown here is derived from an EMBL/GenBank/DDBJ whole genome shotgun (WGS) entry which is preliminary data.</text>
</comment>
<evidence type="ECO:0000256" key="2">
    <source>
        <dbReference type="ARBA" id="ARBA00023015"/>
    </source>
</evidence>
<keyword evidence="5" id="KW-0539">Nucleus</keyword>
<dbReference type="GO" id="GO:0005634">
    <property type="term" value="C:nucleus"/>
    <property type="evidence" value="ECO:0007669"/>
    <property type="project" value="UniProtKB-SubCell"/>
</dbReference>
<dbReference type="PANTHER" id="PTHR11945:SF725">
    <property type="entry name" value="AGAMOUS-LIKE 58-RELATED"/>
    <property type="match status" value="1"/>
</dbReference>
<evidence type="ECO:0000313" key="7">
    <source>
        <dbReference type="EMBL" id="GMI79536.1"/>
    </source>
</evidence>
<dbReference type="PANTHER" id="PTHR11945">
    <property type="entry name" value="MADS BOX PROTEIN"/>
    <property type="match status" value="1"/>
</dbReference>
<reference evidence="7" key="1">
    <citation type="submission" date="2023-05" db="EMBL/GenBank/DDBJ databases">
        <title>Genome and transcriptome analyses reveal genes involved in the formation of fine ridges on petal epidermal cells in Hibiscus trionum.</title>
        <authorList>
            <person name="Koshimizu S."/>
            <person name="Masuda S."/>
            <person name="Ishii T."/>
            <person name="Shirasu K."/>
            <person name="Hoshino A."/>
            <person name="Arita M."/>
        </authorList>
    </citation>
    <scope>NUCLEOTIDE SEQUENCE</scope>
    <source>
        <strain evidence="7">Hamamatsu line</strain>
    </source>
</reference>
<accession>A0A9W7LXC0</accession>
<keyword evidence="4" id="KW-0804">Transcription</keyword>
<dbReference type="GO" id="GO:0046983">
    <property type="term" value="F:protein dimerization activity"/>
    <property type="evidence" value="ECO:0007669"/>
    <property type="project" value="InterPro"/>
</dbReference>
<keyword evidence="2" id="KW-0805">Transcription regulation</keyword>
<dbReference type="InterPro" id="IPR036879">
    <property type="entry name" value="TF_MADSbox_sf"/>
</dbReference>
<dbReference type="OrthoDB" id="1082350at2759"/>
<dbReference type="SMART" id="SM00432">
    <property type="entry name" value="MADS"/>
    <property type="match status" value="1"/>
</dbReference>
<protein>
    <submittedName>
        <fullName evidence="7">AGAMOUS-like 62</fullName>
    </submittedName>
</protein>
<dbReference type="EMBL" id="BSYR01000016">
    <property type="protein sequence ID" value="GMI79536.1"/>
    <property type="molecule type" value="Genomic_DNA"/>
</dbReference>
<feature type="domain" description="MADS-box" evidence="6">
    <location>
        <begin position="9"/>
        <end position="69"/>
    </location>
</feature>
<dbReference type="SUPFAM" id="SSF55455">
    <property type="entry name" value="SRF-like"/>
    <property type="match status" value="1"/>
</dbReference>
<dbReference type="Proteomes" id="UP001165190">
    <property type="component" value="Unassembled WGS sequence"/>
</dbReference>
<dbReference type="Pfam" id="PF00319">
    <property type="entry name" value="SRF-TF"/>
    <property type="match status" value="1"/>
</dbReference>
<evidence type="ECO:0000259" key="6">
    <source>
        <dbReference type="PROSITE" id="PS50066"/>
    </source>
</evidence>
<dbReference type="AlphaFoldDB" id="A0A9W7LXC0"/>
<keyword evidence="8" id="KW-1185">Reference proteome</keyword>
<dbReference type="GO" id="GO:0000978">
    <property type="term" value="F:RNA polymerase II cis-regulatory region sequence-specific DNA binding"/>
    <property type="evidence" value="ECO:0007669"/>
    <property type="project" value="TreeGrafter"/>
</dbReference>
<sequence length="183" mass="20914">MASSGKKTKGRQKIEMKVIEKEDDKLITFSKRRSGIYKKISEITTLCGTDILFICFSPAGKLYSFGHPSVESVANRFLNNNILPSDDNTHLLVEAYRKEKINEIIRYYNEVIGKLDATKGKQKILAQQASGSETNLWWEAPIEQLNLQELEELESRYTKHLNELYNTRSKKIAASINPNEDSL</sequence>
<dbReference type="PRINTS" id="PR00404">
    <property type="entry name" value="MADSDOMAIN"/>
</dbReference>